<dbReference type="AlphaFoldDB" id="A0A1I7D704"/>
<evidence type="ECO:0000313" key="2">
    <source>
        <dbReference type="Proteomes" id="UP000199673"/>
    </source>
</evidence>
<sequence>MKRTHLYLIFSLILSFSGCSNKEPSTIFDFESNGKPIFHLKGEKVYFPEVLNPRKIDQKGEFLIIQESYRISSEKPLIHIIRKNPLSLYSSKGIIGEGPGQISDSDIFDPGLSDSTFWINAVMSKKMSQFNLYDTSRLAIREFRQPENMILAYTVYLTNNGTFIGLMADSPNKLTEFDFDGKRIAGYGEWKQIPERPEMDNFLLSTYNKGKLKSNSSKKVFVTASLYRDRIEIFNYETKSFINIDGPRLELPPATISGSGTNTTLVIPMDQKYGYKDVAVGENLIYALYSGQSQQEIQLTGKDSETVYVLTHEGEMVAKIELDKSIRGIAVDESLGKIYGLTTDEDPGIAVFKIPAVLL</sequence>
<dbReference type="EMBL" id="FPBF01000006">
    <property type="protein sequence ID" value="SFU07508.1"/>
    <property type="molecule type" value="Genomic_DNA"/>
</dbReference>
<organism evidence="1 2">
    <name type="scientific">Algoriphagus locisalis</name>
    <dbReference type="NCBI Taxonomy" id="305507"/>
    <lineage>
        <taxon>Bacteria</taxon>
        <taxon>Pseudomonadati</taxon>
        <taxon>Bacteroidota</taxon>
        <taxon>Cytophagia</taxon>
        <taxon>Cytophagales</taxon>
        <taxon>Cyclobacteriaceae</taxon>
        <taxon>Algoriphagus</taxon>
    </lineage>
</organism>
<dbReference type="PROSITE" id="PS51257">
    <property type="entry name" value="PROKAR_LIPOPROTEIN"/>
    <property type="match status" value="1"/>
</dbReference>
<protein>
    <submittedName>
        <fullName evidence="1">TolB-like 6-blade propeller-like</fullName>
    </submittedName>
</protein>
<accession>A0A1I7D704</accession>
<gene>
    <name evidence="1" type="ORF">SAMN04489724_3708</name>
</gene>
<evidence type="ECO:0000313" key="1">
    <source>
        <dbReference type="EMBL" id="SFU07508.1"/>
    </source>
</evidence>
<keyword evidence="2" id="KW-1185">Reference proteome</keyword>
<dbReference type="RefSeq" id="WP_091696207.1">
    <property type="nucleotide sequence ID" value="NZ_FPBF01000006.1"/>
</dbReference>
<reference evidence="2" key="1">
    <citation type="submission" date="2016-10" db="EMBL/GenBank/DDBJ databases">
        <authorList>
            <person name="Varghese N."/>
            <person name="Submissions S."/>
        </authorList>
    </citation>
    <scope>NUCLEOTIDE SEQUENCE [LARGE SCALE GENOMIC DNA]</scope>
    <source>
        <strain evidence="2">DSM 23445</strain>
    </source>
</reference>
<name>A0A1I7D704_9BACT</name>
<proteinExistence type="predicted"/>
<dbReference type="Pfam" id="PF15869">
    <property type="entry name" value="TolB_like"/>
    <property type="match status" value="1"/>
</dbReference>
<dbReference type="OrthoDB" id="1100397at2"/>
<dbReference type="Proteomes" id="UP000199673">
    <property type="component" value="Unassembled WGS sequence"/>
</dbReference>